<reference evidence="6 7" key="1">
    <citation type="submission" date="2024-06" db="EMBL/GenBank/DDBJ databases">
        <title>A chromosome level genome sequence of Diviner's sage (Salvia divinorum).</title>
        <authorList>
            <person name="Ford S.A."/>
            <person name="Ro D.-K."/>
            <person name="Ness R.W."/>
            <person name="Phillips M.A."/>
        </authorList>
    </citation>
    <scope>NUCLEOTIDE SEQUENCE [LARGE SCALE GENOMIC DNA]</scope>
    <source>
        <strain evidence="6">SAF-2024a</strain>
        <tissue evidence="6">Leaf</tissue>
    </source>
</reference>
<dbReference type="InterPro" id="IPR036390">
    <property type="entry name" value="WH_DNA-bd_sf"/>
</dbReference>
<dbReference type="AlphaFoldDB" id="A0ABD1H983"/>
<comment type="caution">
    <text evidence="6">The sequence shown here is derived from an EMBL/GenBank/DDBJ whole genome shotgun (WGS) entry which is preliminary data.</text>
</comment>
<feature type="region of interest" description="Disordered" evidence="4">
    <location>
        <begin position="1"/>
        <end position="24"/>
    </location>
</feature>
<accession>A0ABD1H983</accession>
<dbReference type="PANTHER" id="PTHR11467">
    <property type="entry name" value="HISTONE H1"/>
    <property type="match status" value="1"/>
</dbReference>
<dbReference type="SMART" id="SM00526">
    <property type="entry name" value="H15"/>
    <property type="match status" value="1"/>
</dbReference>
<keyword evidence="3" id="KW-0539">Nucleus</keyword>
<dbReference type="CDD" id="cd00073">
    <property type="entry name" value="H15"/>
    <property type="match status" value="1"/>
</dbReference>
<dbReference type="GO" id="GO:0005634">
    <property type="term" value="C:nucleus"/>
    <property type="evidence" value="ECO:0007669"/>
    <property type="project" value="UniProtKB-SubCell"/>
</dbReference>
<dbReference type="InterPro" id="IPR036388">
    <property type="entry name" value="WH-like_DNA-bd_sf"/>
</dbReference>
<feature type="domain" description="H15" evidence="5">
    <location>
        <begin position="20"/>
        <end position="90"/>
    </location>
</feature>
<keyword evidence="2" id="KW-0238">DNA-binding</keyword>
<dbReference type="Gene3D" id="1.10.10.10">
    <property type="entry name" value="Winged helix-like DNA-binding domain superfamily/Winged helix DNA-binding domain"/>
    <property type="match status" value="1"/>
</dbReference>
<dbReference type="PANTHER" id="PTHR11467:SF130">
    <property type="entry name" value="HISTONE H1-LIKE ISOFORM X1"/>
    <property type="match status" value="1"/>
</dbReference>
<gene>
    <name evidence="6" type="ORF">AAHA92_13733</name>
</gene>
<dbReference type="SUPFAM" id="SSF46785">
    <property type="entry name" value="Winged helix' DNA-binding domain"/>
    <property type="match status" value="1"/>
</dbReference>
<evidence type="ECO:0000256" key="1">
    <source>
        <dbReference type="ARBA" id="ARBA00004123"/>
    </source>
</evidence>
<protein>
    <submittedName>
        <fullName evidence="6">Histone H1-like</fullName>
    </submittedName>
</protein>
<organism evidence="6 7">
    <name type="scientific">Salvia divinorum</name>
    <name type="common">Maria pastora</name>
    <name type="synonym">Diviner's sage</name>
    <dbReference type="NCBI Taxonomy" id="28513"/>
    <lineage>
        <taxon>Eukaryota</taxon>
        <taxon>Viridiplantae</taxon>
        <taxon>Streptophyta</taxon>
        <taxon>Embryophyta</taxon>
        <taxon>Tracheophyta</taxon>
        <taxon>Spermatophyta</taxon>
        <taxon>Magnoliopsida</taxon>
        <taxon>eudicotyledons</taxon>
        <taxon>Gunneridae</taxon>
        <taxon>Pentapetalae</taxon>
        <taxon>asterids</taxon>
        <taxon>lamiids</taxon>
        <taxon>Lamiales</taxon>
        <taxon>Lamiaceae</taxon>
        <taxon>Nepetoideae</taxon>
        <taxon>Mentheae</taxon>
        <taxon>Salviinae</taxon>
        <taxon>Salvia</taxon>
        <taxon>Salvia subgen. Calosphace</taxon>
    </lineage>
</organism>
<comment type="subcellular location">
    <subcellularLocation>
        <location evidence="1">Nucleus</location>
    </subcellularLocation>
</comment>
<name>A0ABD1H983_SALDI</name>
<dbReference type="GO" id="GO:0003677">
    <property type="term" value="F:DNA binding"/>
    <property type="evidence" value="ECO:0007669"/>
    <property type="project" value="UniProtKB-KW"/>
</dbReference>
<dbReference type="Proteomes" id="UP001567538">
    <property type="component" value="Unassembled WGS sequence"/>
</dbReference>
<evidence type="ECO:0000256" key="3">
    <source>
        <dbReference type="ARBA" id="ARBA00023242"/>
    </source>
</evidence>
<evidence type="ECO:0000256" key="4">
    <source>
        <dbReference type="SAM" id="MobiDB-lite"/>
    </source>
</evidence>
<dbReference type="Pfam" id="PF00538">
    <property type="entry name" value="Linker_histone"/>
    <property type="match status" value="1"/>
</dbReference>
<keyword evidence="7" id="KW-1185">Reference proteome</keyword>
<evidence type="ECO:0000256" key="2">
    <source>
        <dbReference type="ARBA" id="ARBA00023125"/>
    </source>
</evidence>
<evidence type="ECO:0000313" key="6">
    <source>
        <dbReference type="EMBL" id="KAL1553005.1"/>
    </source>
</evidence>
<evidence type="ECO:0000313" key="7">
    <source>
        <dbReference type="Proteomes" id="UP001567538"/>
    </source>
</evidence>
<dbReference type="PROSITE" id="PS51504">
    <property type="entry name" value="H15"/>
    <property type="match status" value="1"/>
</dbReference>
<sequence>MVNVKKDSTKKNGDSSHSSLHPPYFQMISEAITSMKDRSGSSQPAIAKLMEENYAKQLPPNFKKNLSIQLKRLVKSEKLVKVKNSYKISAAEKAKKTAAPEKSQPEKARAESSKEKKDAEMAKKTKRLSQVKTPEALKKKTKAKTGGEKLKKATPAKRKIGGTIGSSPPAKKAKK</sequence>
<feature type="compositionally biased region" description="Basic and acidic residues" evidence="4">
    <location>
        <begin position="90"/>
        <end position="123"/>
    </location>
</feature>
<dbReference type="EMBL" id="JBEAFC010000006">
    <property type="protein sequence ID" value="KAL1553005.1"/>
    <property type="molecule type" value="Genomic_DNA"/>
</dbReference>
<feature type="compositionally biased region" description="Basic and acidic residues" evidence="4">
    <location>
        <begin position="1"/>
        <end position="14"/>
    </location>
</feature>
<feature type="region of interest" description="Disordered" evidence="4">
    <location>
        <begin position="89"/>
        <end position="175"/>
    </location>
</feature>
<proteinExistence type="predicted"/>
<dbReference type="InterPro" id="IPR005818">
    <property type="entry name" value="Histone_H1/H5_H15"/>
</dbReference>
<evidence type="ECO:0000259" key="5">
    <source>
        <dbReference type="PROSITE" id="PS51504"/>
    </source>
</evidence>